<dbReference type="HAMAP" id="MF_01374">
    <property type="entry name" value="Glyoxalase_2"/>
    <property type="match status" value="1"/>
</dbReference>
<comment type="catalytic activity">
    <reaction evidence="1">
        <text>an S-(2-hydroxyacyl)glutathione + H2O = a 2-hydroxy carboxylate + glutathione + H(+)</text>
        <dbReference type="Rhea" id="RHEA:21864"/>
        <dbReference type="ChEBI" id="CHEBI:15377"/>
        <dbReference type="ChEBI" id="CHEBI:15378"/>
        <dbReference type="ChEBI" id="CHEBI:57925"/>
        <dbReference type="ChEBI" id="CHEBI:58896"/>
        <dbReference type="ChEBI" id="CHEBI:71261"/>
        <dbReference type="EC" id="3.1.2.6"/>
    </reaction>
</comment>
<dbReference type="NCBIfam" id="TIGR03413">
    <property type="entry name" value="GSH_gloB"/>
    <property type="match status" value="1"/>
</dbReference>
<dbReference type="GO" id="GO:0019243">
    <property type="term" value="P:methylglyoxal catabolic process to D-lactate via S-lactoyl-glutathione"/>
    <property type="evidence" value="ECO:0007669"/>
    <property type="project" value="InterPro"/>
</dbReference>
<dbReference type="Pfam" id="PF16123">
    <property type="entry name" value="HAGH_C"/>
    <property type="match status" value="1"/>
</dbReference>
<reference evidence="11" key="1">
    <citation type="submission" date="2022-07" db="EMBL/GenBank/DDBJ databases">
        <title>Phylogenomic reconstructions and comparative analyses of Kickxellomycotina fungi.</title>
        <authorList>
            <person name="Reynolds N.K."/>
            <person name="Stajich J.E."/>
            <person name="Barry K."/>
            <person name="Grigoriev I.V."/>
            <person name="Crous P."/>
            <person name="Smith M.E."/>
        </authorList>
    </citation>
    <scope>NUCLEOTIDE SEQUENCE</scope>
    <source>
        <strain evidence="11">NRRL 1565</strain>
    </source>
</reference>
<dbReference type="PIRSF" id="PIRSF005457">
    <property type="entry name" value="Glx"/>
    <property type="match status" value="1"/>
</dbReference>
<dbReference type="InterPro" id="IPR017782">
    <property type="entry name" value="Hydroxyacylglutathione_Hdrlase"/>
</dbReference>
<dbReference type="CDD" id="cd07723">
    <property type="entry name" value="hydroxyacylglutathione_hydrolase_MBL-fold"/>
    <property type="match status" value="1"/>
</dbReference>
<dbReference type="SMART" id="SM00849">
    <property type="entry name" value="Lactamase_B"/>
    <property type="match status" value="1"/>
</dbReference>
<evidence type="ECO:0000256" key="2">
    <source>
        <dbReference type="ARBA" id="ARBA00001947"/>
    </source>
</evidence>
<evidence type="ECO:0000313" key="12">
    <source>
        <dbReference type="Proteomes" id="UP001140094"/>
    </source>
</evidence>
<feature type="domain" description="Metallo-beta-lactamase" evidence="10">
    <location>
        <begin position="11"/>
        <end position="172"/>
    </location>
</feature>
<evidence type="ECO:0000256" key="3">
    <source>
        <dbReference type="ARBA" id="ARBA00004963"/>
    </source>
</evidence>
<evidence type="ECO:0000259" key="10">
    <source>
        <dbReference type="SMART" id="SM00849"/>
    </source>
</evidence>
<dbReference type="InterPro" id="IPR001279">
    <property type="entry name" value="Metallo-B-lactamas"/>
</dbReference>
<dbReference type="SUPFAM" id="SSF56281">
    <property type="entry name" value="Metallo-hydrolase/oxidoreductase"/>
    <property type="match status" value="1"/>
</dbReference>
<dbReference type="GO" id="GO:0046872">
    <property type="term" value="F:metal ion binding"/>
    <property type="evidence" value="ECO:0007669"/>
    <property type="project" value="UniProtKB-KW"/>
</dbReference>
<accession>A0A9W8HYQ2</accession>
<dbReference type="FunFam" id="3.60.15.10:FF:000019">
    <property type="entry name" value="Hydroxyacylglutathione hydrolase, mitochondrial"/>
    <property type="match status" value="1"/>
</dbReference>
<protein>
    <recommendedName>
        <fullName evidence="5">hydroxyacylglutathione hydrolase</fullName>
        <ecNumber evidence="5">3.1.2.6</ecNumber>
    </recommendedName>
    <alternativeName>
        <fullName evidence="9">Glyoxalase II</fullName>
    </alternativeName>
</protein>
<sequence>MKVIPVPCLGDNYSYILIDEQSRQASVVDPVEPEKVLSAVKETGMTLKTVLTTHHHADHSGGNKEIVKALPNLVVYGGDSRIPAMTHQLRNDDKFELGSLQVRAIQTFGHTTSSISYYIQDTSADQRIVFTGDTLFVGGCGRLFEGTPSDMYESLNVRLAALPKDTKVYAGHEYTKANLRFALTVDGDNQALKDKAQRCATMACTMPSTIGEELATNPFMRVDQPALQKATGKSDPIDVLAAVRQMKDNF</sequence>
<keyword evidence="7 11" id="KW-0378">Hydrolase</keyword>
<evidence type="ECO:0000256" key="7">
    <source>
        <dbReference type="ARBA" id="ARBA00022801"/>
    </source>
</evidence>
<keyword evidence="6" id="KW-0479">Metal-binding</keyword>
<dbReference type="OrthoDB" id="515692at2759"/>
<name>A0A9W8HYQ2_9FUNG</name>
<evidence type="ECO:0000256" key="1">
    <source>
        <dbReference type="ARBA" id="ARBA00001623"/>
    </source>
</evidence>
<proteinExistence type="inferred from homology"/>
<dbReference type="Pfam" id="PF00753">
    <property type="entry name" value="Lactamase_B"/>
    <property type="match status" value="1"/>
</dbReference>
<evidence type="ECO:0000313" key="11">
    <source>
        <dbReference type="EMBL" id="KAJ2799534.1"/>
    </source>
</evidence>
<comment type="caution">
    <text evidence="11">The sequence shown here is derived from an EMBL/GenBank/DDBJ whole genome shotgun (WGS) entry which is preliminary data.</text>
</comment>
<dbReference type="EMBL" id="JANBUO010001160">
    <property type="protein sequence ID" value="KAJ2799534.1"/>
    <property type="molecule type" value="Genomic_DNA"/>
</dbReference>
<keyword evidence="12" id="KW-1185">Reference proteome</keyword>
<dbReference type="AlphaFoldDB" id="A0A9W8HYQ2"/>
<evidence type="ECO:0000256" key="5">
    <source>
        <dbReference type="ARBA" id="ARBA00011917"/>
    </source>
</evidence>
<dbReference type="Proteomes" id="UP001140094">
    <property type="component" value="Unassembled WGS sequence"/>
</dbReference>
<evidence type="ECO:0000256" key="4">
    <source>
        <dbReference type="ARBA" id="ARBA00006759"/>
    </source>
</evidence>
<comment type="cofactor">
    <cofactor evidence="2">
        <name>Zn(2+)</name>
        <dbReference type="ChEBI" id="CHEBI:29105"/>
    </cofactor>
</comment>
<dbReference type="InterPro" id="IPR036866">
    <property type="entry name" value="RibonucZ/Hydroxyglut_hydro"/>
</dbReference>
<dbReference type="InterPro" id="IPR035680">
    <property type="entry name" value="Clx_II_MBL"/>
</dbReference>
<keyword evidence="8" id="KW-0862">Zinc</keyword>
<organism evidence="11 12">
    <name type="scientific">Coemansia guatemalensis</name>
    <dbReference type="NCBI Taxonomy" id="2761395"/>
    <lineage>
        <taxon>Eukaryota</taxon>
        <taxon>Fungi</taxon>
        <taxon>Fungi incertae sedis</taxon>
        <taxon>Zoopagomycota</taxon>
        <taxon>Kickxellomycotina</taxon>
        <taxon>Kickxellomycetes</taxon>
        <taxon>Kickxellales</taxon>
        <taxon>Kickxellaceae</taxon>
        <taxon>Coemansia</taxon>
    </lineage>
</organism>
<dbReference type="GO" id="GO:0004416">
    <property type="term" value="F:hydroxyacylglutathione hydrolase activity"/>
    <property type="evidence" value="ECO:0007669"/>
    <property type="project" value="UniProtKB-EC"/>
</dbReference>
<evidence type="ECO:0000256" key="8">
    <source>
        <dbReference type="ARBA" id="ARBA00022833"/>
    </source>
</evidence>
<dbReference type="PANTHER" id="PTHR11935:SF94">
    <property type="entry name" value="TENZING NORGAY, ISOFORM C"/>
    <property type="match status" value="1"/>
</dbReference>
<dbReference type="EC" id="3.1.2.6" evidence="5"/>
<comment type="pathway">
    <text evidence="3">Secondary metabolite metabolism; methylglyoxal degradation; (R)-lactate from methylglyoxal: step 2/2.</text>
</comment>
<dbReference type="PANTHER" id="PTHR11935">
    <property type="entry name" value="BETA LACTAMASE DOMAIN"/>
    <property type="match status" value="1"/>
</dbReference>
<gene>
    <name evidence="11" type="primary">GLO2</name>
    <name evidence="11" type="ORF">H4R20_004402</name>
</gene>
<evidence type="ECO:0000256" key="9">
    <source>
        <dbReference type="ARBA" id="ARBA00031044"/>
    </source>
</evidence>
<evidence type="ECO:0000256" key="6">
    <source>
        <dbReference type="ARBA" id="ARBA00022723"/>
    </source>
</evidence>
<dbReference type="InterPro" id="IPR032282">
    <property type="entry name" value="HAGH_C"/>
</dbReference>
<comment type="similarity">
    <text evidence="4">Belongs to the metallo-beta-lactamase superfamily. Glyoxalase II family.</text>
</comment>
<dbReference type="Gene3D" id="3.60.15.10">
    <property type="entry name" value="Ribonuclease Z/Hydroxyacylglutathione hydrolase-like"/>
    <property type="match status" value="1"/>
</dbReference>